<organism evidence="10 11">
    <name type="scientific">Linderina pennispora</name>
    <dbReference type="NCBI Taxonomy" id="61395"/>
    <lineage>
        <taxon>Eukaryota</taxon>
        <taxon>Fungi</taxon>
        <taxon>Fungi incertae sedis</taxon>
        <taxon>Zoopagomycota</taxon>
        <taxon>Kickxellomycotina</taxon>
        <taxon>Kickxellomycetes</taxon>
        <taxon>Kickxellales</taxon>
        <taxon>Kickxellaceae</taxon>
        <taxon>Linderina</taxon>
    </lineage>
</organism>
<feature type="region of interest" description="Disordered" evidence="7">
    <location>
        <begin position="403"/>
        <end position="444"/>
    </location>
</feature>
<feature type="region of interest" description="Disordered" evidence="7">
    <location>
        <begin position="36"/>
        <end position="66"/>
    </location>
</feature>
<feature type="transmembrane region" description="Helical" evidence="8">
    <location>
        <begin position="263"/>
        <end position="281"/>
    </location>
</feature>
<feature type="transmembrane region" description="Helical" evidence="8">
    <location>
        <begin position="188"/>
        <end position="206"/>
    </location>
</feature>
<dbReference type="AlphaFoldDB" id="A0A1Y1WLQ8"/>
<feature type="compositionally biased region" description="Basic and acidic residues" evidence="7">
    <location>
        <begin position="434"/>
        <end position="444"/>
    </location>
</feature>
<evidence type="ECO:0000256" key="3">
    <source>
        <dbReference type="ARBA" id="ARBA00022692"/>
    </source>
</evidence>
<feature type="transmembrane region" description="Helical" evidence="8">
    <location>
        <begin position="361"/>
        <end position="389"/>
    </location>
</feature>
<dbReference type="GeneID" id="63807826"/>
<evidence type="ECO:0000259" key="9">
    <source>
        <dbReference type="PROSITE" id="PS50922"/>
    </source>
</evidence>
<comment type="subcellular location">
    <subcellularLocation>
        <location evidence="1">Membrane</location>
        <topology evidence="1">Multi-pass membrane protein</topology>
    </subcellularLocation>
</comment>
<evidence type="ECO:0000256" key="7">
    <source>
        <dbReference type="SAM" id="MobiDB-lite"/>
    </source>
</evidence>
<dbReference type="SMART" id="SM00724">
    <property type="entry name" value="TLC"/>
    <property type="match status" value="1"/>
</dbReference>
<dbReference type="GO" id="GO:0016020">
    <property type="term" value="C:membrane"/>
    <property type="evidence" value="ECO:0007669"/>
    <property type="project" value="UniProtKB-SubCell"/>
</dbReference>
<comment type="similarity">
    <text evidence="2">Belongs to the sphingosine N-acyltransferase family.</text>
</comment>
<evidence type="ECO:0000256" key="8">
    <source>
        <dbReference type="SAM" id="Phobius"/>
    </source>
</evidence>
<evidence type="ECO:0000256" key="4">
    <source>
        <dbReference type="ARBA" id="ARBA00022989"/>
    </source>
</evidence>
<dbReference type="Pfam" id="PF03798">
    <property type="entry name" value="TRAM_LAG1_CLN8"/>
    <property type="match status" value="1"/>
</dbReference>
<keyword evidence="4 8" id="KW-1133">Transmembrane helix</keyword>
<dbReference type="PANTHER" id="PTHR12560:SF0">
    <property type="entry name" value="LD18904P"/>
    <property type="match status" value="1"/>
</dbReference>
<dbReference type="GO" id="GO:0046513">
    <property type="term" value="P:ceramide biosynthetic process"/>
    <property type="evidence" value="ECO:0007669"/>
    <property type="project" value="InterPro"/>
</dbReference>
<feature type="transmembrane region" description="Helical" evidence="8">
    <location>
        <begin position="112"/>
        <end position="130"/>
    </location>
</feature>
<dbReference type="InterPro" id="IPR016439">
    <property type="entry name" value="Lag1/Lac1-like"/>
</dbReference>
<name>A0A1Y1WLQ8_9FUNG</name>
<sequence length="444" mass="51491">MPPLEKRIPTVVAVAGTEHGRRGGHLVTDPASELGEMPVKAKPRPSDAVTKQKRLRRRRASLKAGADTNANANVDVDVDVDGRPIQRLTSTKKNVVLNTRNRFIIWLANNELHVSVTLLAIVHGFYWLGYEWPLLWISMNHKAKGADDVGVGSEKYVRGVHDFKFVFYWIVQLIAIRSRKQRRFGEMGWTFSYICVTWTIGFKVWMESPYYMNTANLYANYPDDHIMMPYGLKWFYLVQAAFWLSNVYTIHVEERRKDHVEMLTHHVATIVLVLLSYTFHFTRFGHAFMLIMDLPDIFLTSAKMFRYLEHEVIPNALFGIFSLSWVATKHVVCLKMMISIWTQGTKLIPEERRFPHYPNSYASYPIVSVLWVFLCVLQVVLLYWFYLLLRVLNRVLIKGENVDDNRSDDEGSDNEDDTRDNAEHSTDSGVDINEEPHSDRRQSC</sequence>
<dbReference type="RefSeq" id="XP_040747722.1">
    <property type="nucleotide sequence ID" value="XM_040891178.1"/>
</dbReference>
<dbReference type="EMBL" id="MCFD01000001">
    <property type="protein sequence ID" value="ORX74511.1"/>
    <property type="molecule type" value="Genomic_DNA"/>
</dbReference>
<dbReference type="OrthoDB" id="537032at2759"/>
<evidence type="ECO:0000313" key="10">
    <source>
        <dbReference type="EMBL" id="ORX74511.1"/>
    </source>
</evidence>
<evidence type="ECO:0000256" key="5">
    <source>
        <dbReference type="ARBA" id="ARBA00023136"/>
    </source>
</evidence>
<dbReference type="InterPro" id="IPR006634">
    <property type="entry name" value="TLC-dom"/>
</dbReference>
<dbReference type="Proteomes" id="UP000193922">
    <property type="component" value="Unassembled WGS sequence"/>
</dbReference>
<dbReference type="GO" id="GO:0050291">
    <property type="term" value="F:sphingosine N-acyltransferase activity"/>
    <property type="evidence" value="ECO:0007669"/>
    <property type="project" value="InterPro"/>
</dbReference>
<dbReference type="PANTHER" id="PTHR12560">
    <property type="entry name" value="LONGEVITY ASSURANCE FACTOR 1 LAG1"/>
    <property type="match status" value="1"/>
</dbReference>
<evidence type="ECO:0000256" key="2">
    <source>
        <dbReference type="ARBA" id="ARBA00009808"/>
    </source>
</evidence>
<evidence type="ECO:0000313" key="11">
    <source>
        <dbReference type="Proteomes" id="UP000193922"/>
    </source>
</evidence>
<reference evidence="10 11" key="1">
    <citation type="submission" date="2016-07" db="EMBL/GenBank/DDBJ databases">
        <title>Pervasive Adenine N6-methylation of Active Genes in Fungi.</title>
        <authorList>
            <consortium name="DOE Joint Genome Institute"/>
            <person name="Mondo S.J."/>
            <person name="Dannebaum R.O."/>
            <person name="Kuo R.C."/>
            <person name="Labutti K."/>
            <person name="Haridas S."/>
            <person name="Kuo A."/>
            <person name="Salamov A."/>
            <person name="Ahrendt S.R."/>
            <person name="Lipzen A."/>
            <person name="Sullivan W."/>
            <person name="Andreopoulos W.B."/>
            <person name="Clum A."/>
            <person name="Lindquist E."/>
            <person name="Daum C."/>
            <person name="Ramamoorthy G.K."/>
            <person name="Gryganskyi A."/>
            <person name="Culley D."/>
            <person name="Magnuson J.K."/>
            <person name="James T.Y."/>
            <person name="O'Malley M.A."/>
            <person name="Stajich J.E."/>
            <person name="Spatafora J.W."/>
            <person name="Visel A."/>
            <person name="Grigoriev I.V."/>
        </authorList>
    </citation>
    <scope>NUCLEOTIDE SEQUENCE [LARGE SCALE GENOMIC DNA]</scope>
    <source>
        <strain evidence="10 11">ATCC 12442</strain>
    </source>
</reference>
<keyword evidence="5 6" id="KW-0472">Membrane</keyword>
<keyword evidence="11" id="KW-1185">Reference proteome</keyword>
<keyword evidence="3 6" id="KW-0812">Transmembrane</keyword>
<feature type="compositionally biased region" description="Basic residues" evidence="7">
    <location>
        <begin position="51"/>
        <end position="61"/>
    </location>
</feature>
<gene>
    <name evidence="10" type="ORF">DL89DRAFT_320018</name>
</gene>
<dbReference type="STRING" id="61395.A0A1Y1WLQ8"/>
<accession>A0A1Y1WLQ8</accession>
<comment type="caution">
    <text evidence="10">The sequence shown here is derived from an EMBL/GenBank/DDBJ whole genome shotgun (WGS) entry which is preliminary data.</text>
</comment>
<feature type="domain" description="TLC" evidence="9">
    <location>
        <begin position="179"/>
        <end position="397"/>
    </location>
</feature>
<proteinExistence type="inferred from homology"/>
<evidence type="ECO:0000256" key="6">
    <source>
        <dbReference type="PROSITE-ProRule" id="PRU00205"/>
    </source>
</evidence>
<evidence type="ECO:0000256" key="1">
    <source>
        <dbReference type="ARBA" id="ARBA00004141"/>
    </source>
</evidence>
<feature type="transmembrane region" description="Helical" evidence="8">
    <location>
        <begin position="234"/>
        <end position="251"/>
    </location>
</feature>
<dbReference type="PROSITE" id="PS50922">
    <property type="entry name" value="TLC"/>
    <property type="match status" value="1"/>
</dbReference>
<protein>
    <submittedName>
        <fullName evidence="10">LAG1-domain-containing protein</fullName>
    </submittedName>
</protein>